<organism evidence="1 2">
    <name type="scientific">Rhododendron molle</name>
    <name type="common">Chinese azalea</name>
    <name type="synonym">Azalea mollis</name>
    <dbReference type="NCBI Taxonomy" id="49168"/>
    <lineage>
        <taxon>Eukaryota</taxon>
        <taxon>Viridiplantae</taxon>
        <taxon>Streptophyta</taxon>
        <taxon>Embryophyta</taxon>
        <taxon>Tracheophyta</taxon>
        <taxon>Spermatophyta</taxon>
        <taxon>Magnoliopsida</taxon>
        <taxon>eudicotyledons</taxon>
        <taxon>Gunneridae</taxon>
        <taxon>Pentapetalae</taxon>
        <taxon>asterids</taxon>
        <taxon>Ericales</taxon>
        <taxon>Ericaceae</taxon>
        <taxon>Ericoideae</taxon>
        <taxon>Rhodoreae</taxon>
        <taxon>Rhododendron</taxon>
    </lineage>
</organism>
<evidence type="ECO:0000313" key="1">
    <source>
        <dbReference type="EMBL" id="KAI8538685.1"/>
    </source>
</evidence>
<reference evidence="1" key="1">
    <citation type="submission" date="2022-02" db="EMBL/GenBank/DDBJ databases">
        <title>Plant Genome Project.</title>
        <authorList>
            <person name="Zhang R.-G."/>
        </authorList>
    </citation>
    <scope>NUCLEOTIDE SEQUENCE</scope>
    <source>
        <strain evidence="1">AT1</strain>
    </source>
</reference>
<comment type="caution">
    <text evidence="1">The sequence shown here is derived from an EMBL/GenBank/DDBJ whole genome shotgun (WGS) entry which is preliminary data.</text>
</comment>
<dbReference type="EMBL" id="CM046396">
    <property type="protein sequence ID" value="KAI8538685.1"/>
    <property type="molecule type" value="Genomic_DNA"/>
</dbReference>
<gene>
    <name evidence="1" type="ORF">RHMOL_Rhmol09G0124000</name>
</gene>
<name>A0ACC0MCI9_RHOML</name>
<evidence type="ECO:0000313" key="2">
    <source>
        <dbReference type="Proteomes" id="UP001062846"/>
    </source>
</evidence>
<accession>A0ACC0MCI9</accession>
<keyword evidence="2" id="KW-1185">Reference proteome</keyword>
<dbReference type="Proteomes" id="UP001062846">
    <property type="component" value="Chromosome 9"/>
</dbReference>
<proteinExistence type="predicted"/>
<protein>
    <submittedName>
        <fullName evidence="1">Uncharacterized protein</fullName>
    </submittedName>
</protein>
<sequence length="323" mass="34371">MADHGGNGSGGEVIDRPEDRGEPMAVEQDDQTVLEEATSDDAVVKEGGDGGRDQLQESGDGEECRATKAVPRATEETGVMRPSASPLGLSTVAEGSPMVIEGETGDVSGGGAGGDDIGPGQTPPRDSAKGKGAVIEEDTPEISVPYREEDIVFRPTVTAATSSSHVPITKYDVAEHLPDEALVKLLEDNPMIGELVLKAKKDRARAIEASEAAERAERERAGQEGLAADVEAEERATTEAQGPRERAVDEAGAMTRPAFLAKAYVPPVPHLFVPSGFQAHRPQQPEYDADLVLRDPGVHIANTWAEVYSYKKNPFLSFKFIFA</sequence>